<dbReference type="AlphaFoldDB" id="A0A5D2DCU1"/>
<evidence type="ECO:0000313" key="3">
    <source>
        <dbReference type="EMBL" id="TYG79631.1"/>
    </source>
</evidence>
<protein>
    <submittedName>
        <fullName evidence="3">Uncharacterized protein</fullName>
    </submittedName>
</protein>
<dbReference type="PANTHER" id="PTHR22767">
    <property type="entry name" value="N-TERMINAL ACETYLTRANSFERASE-RELATED"/>
    <property type="match status" value="1"/>
</dbReference>
<keyword evidence="1" id="KW-0677">Repeat</keyword>
<evidence type="ECO:0000256" key="2">
    <source>
        <dbReference type="ARBA" id="ARBA00022803"/>
    </source>
</evidence>
<dbReference type="GO" id="GO:0005737">
    <property type="term" value="C:cytoplasm"/>
    <property type="evidence" value="ECO:0007669"/>
    <property type="project" value="TreeGrafter"/>
</dbReference>
<gene>
    <name evidence="3" type="ORF">ES288_D02G153600v1</name>
</gene>
<dbReference type="PANTHER" id="PTHR22767:SF2">
    <property type="entry name" value="N(ALPHA)-ACETYLTRANSFERASE 15_16, ISOFORM A"/>
    <property type="match status" value="1"/>
</dbReference>
<organism evidence="3 4">
    <name type="scientific">Gossypium darwinii</name>
    <name type="common">Darwin's cotton</name>
    <name type="synonym">Gossypium barbadense var. darwinii</name>
    <dbReference type="NCBI Taxonomy" id="34276"/>
    <lineage>
        <taxon>Eukaryota</taxon>
        <taxon>Viridiplantae</taxon>
        <taxon>Streptophyta</taxon>
        <taxon>Embryophyta</taxon>
        <taxon>Tracheophyta</taxon>
        <taxon>Spermatophyta</taxon>
        <taxon>Magnoliopsida</taxon>
        <taxon>eudicotyledons</taxon>
        <taxon>Gunneridae</taxon>
        <taxon>Pentapetalae</taxon>
        <taxon>rosids</taxon>
        <taxon>malvids</taxon>
        <taxon>Malvales</taxon>
        <taxon>Malvaceae</taxon>
        <taxon>Malvoideae</taxon>
        <taxon>Gossypium</taxon>
    </lineage>
</organism>
<evidence type="ECO:0000256" key="1">
    <source>
        <dbReference type="ARBA" id="ARBA00022737"/>
    </source>
</evidence>
<dbReference type="InterPro" id="IPR021183">
    <property type="entry name" value="NatA_aux_su"/>
</dbReference>
<name>A0A5D2DCU1_GOSDA</name>
<keyword evidence="2" id="KW-0802">TPR repeat</keyword>
<proteinExistence type="predicted"/>
<reference evidence="3 4" key="1">
    <citation type="submission" date="2019-06" db="EMBL/GenBank/DDBJ databases">
        <title>WGS assembly of Gossypium darwinii.</title>
        <authorList>
            <person name="Chen Z.J."/>
            <person name="Sreedasyam A."/>
            <person name="Ando A."/>
            <person name="Song Q."/>
            <person name="De L."/>
            <person name="Hulse-Kemp A."/>
            <person name="Ding M."/>
            <person name="Ye W."/>
            <person name="Kirkbride R."/>
            <person name="Jenkins J."/>
            <person name="Plott C."/>
            <person name="Lovell J."/>
            <person name="Lin Y.-M."/>
            <person name="Vaughn R."/>
            <person name="Liu B."/>
            <person name="Li W."/>
            <person name="Simpson S."/>
            <person name="Scheffler B."/>
            <person name="Saski C."/>
            <person name="Grover C."/>
            <person name="Hu G."/>
            <person name="Conover J."/>
            <person name="Carlson J."/>
            <person name="Shu S."/>
            <person name="Boston L."/>
            <person name="Williams M."/>
            <person name="Peterson D."/>
            <person name="Mcgee K."/>
            <person name="Jones D."/>
            <person name="Wendel J."/>
            <person name="Stelly D."/>
            <person name="Grimwood J."/>
            <person name="Schmutz J."/>
        </authorList>
    </citation>
    <scope>NUCLEOTIDE SEQUENCE [LARGE SCALE GENOMIC DNA]</scope>
    <source>
        <strain evidence="3">1808015.09</strain>
    </source>
</reference>
<dbReference type="EMBL" id="CM017702">
    <property type="protein sequence ID" value="TYG79631.1"/>
    <property type="molecule type" value="Genomic_DNA"/>
</dbReference>
<sequence length="96" mass="11085">MTPFARIPLDFLQGDKFREAAVSYIKPLLTKGVPSLFSDLSPLYDHPGKADMLKRRDHLAVSELNQLSHYSEVKYQLAYYFIRMCYISSTMSNFSL</sequence>
<dbReference type="Pfam" id="PF12569">
    <property type="entry name" value="NatA_aux_su"/>
    <property type="match status" value="1"/>
</dbReference>
<keyword evidence="4" id="KW-1185">Reference proteome</keyword>
<evidence type="ECO:0000313" key="4">
    <source>
        <dbReference type="Proteomes" id="UP000323506"/>
    </source>
</evidence>
<accession>A0A5D2DCU1</accession>
<dbReference type="Proteomes" id="UP000323506">
    <property type="component" value="Chromosome D02"/>
</dbReference>
<dbReference type="Gene3D" id="1.25.40.1040">
    <property type="match status" value="1"/>
</dbReference>